<dbReference type="AlphaFoldDB" id="A0A6J4TBH9"/>
<feature type="region of interest" description="Disordered" evidence="1">
    <location>
        <begin position="50"/>
        <end position="71"/>
    </location>
</feature>
<evidence type="ECO:0000313" key="2">
    <source>
        <dbReference type="EMBL" id="CAA9519064.1"/>
    </source>
</evidence>
<reference evidence="2" key="1">
    <citation type="submission" date="2020-02" db="EMBL/GenBank/DDBJ databases">
        <authorList>
            <person name="Meier V. D."/>
        </authorList>
    </citation>
    <scope>NUCLEOTIDE SEQUENCE</scope>
    <source>
        <strain evidence="2">AVDCRST_MAG12</strain>
    </source>
</reference>
<name>A0A6J4TBH9_9ACTN</name>
<evidence type="ECO:0000256" key="1">
    <source>
        <dbReference type="SAM" id="MobiDB-lite"/>
    </source>
</evidence>
<dbReference type="EMBL" id="CADCVK010000514">
    <property type="protein sequence ID" value="CAA9519064.1"/>
    <property type="molecule type" value="Genomic_DNA"/>
</dbReference>
<proteinExistence type="predicted"/>
<sequence>MEVREGDDLREVTVYAASIAQAVGLARERFPGHAVRVVFPIDGEEFFGGRDTEAAGTEDLGRPRLLPDRVT</sequence>
<protein>
    <submittedName>
        <fullName evidence="2">Uncharacterized protein</fullName>
    </submittedName>
</protein>
<gene>
    <name evidence="2" type="ORF">AVDCRST_MAG12-3667</name>
</gene>
<organism evidence="2">
    <name type="scientific">uncultured Rubrobacteraceae bacterium</name>
    <dbReference type="NCBI Taxonomy" id="349277"/>
    <lineage>
        <taxon>Bacteria</taxon>
        <taxon>Bacillati</taxon>
        <taxon>Actinomycetota</taxon>
        <taxon>Rubrobacteria</taxon>
        <taxon>Rubrobacterales</taxon>
        <taxon>Rubrobacteraceae</taxon>
        <taxon>environmental samples</taxon>
    </lineage>
</organism>
<accession>A0A6J4TBH9</accession>